<dbReference type="PANTHER" id="PTHR12147">
    <property type="entry name" value="METALLOPEPTIDASE M28 FAMILY MEMBER"/>
    <property type="match status" value="1"/>
</dbReference>
<accession>A0A2I0R5Y2</accession>
<reference evidence="2 3" key="1">
    <citation type="submission" date="2017-12" db="EMBL/GenBank/DDBJ databases">
        <title>The draft genome sequence of Brumimicrobium saltpan LHR20.</title>
        <authorList>
            <person name="Do Z.-J."/>
            <person name="Luo H.-R."/>
        </authorList>
    </citation>
    <scope>NUCLEOTIDE SEQUENCE [LARGE SCALE GENOMIC DNA]</scope>
    <source>
        <strain evidence="2 3">LHR20</strain>
    </source>
</reference>
<keyword evidence="3" id="KW-1185">Reference proteome</keyword>
<dbReference type="EMBL" id="PJNI01000001">
    <property type="protein sequence ID" value="PKR81983.1"/>
    <property type="molecule type" value="Genomic_DNA"/>
</dbReference>
<name>A0A2I0R5Y2_9FLAO</name>
<dbReference type="Gene3D" id="3.40.630.10">
    <property type="entry name" value="Zn peptidases"/>
    <property type="match status" value="1"/>
</dbReference>
<dbReference type="PANTHER" id="PTHR12147:SF26">
    <property type="entry name" value="PEPTIDASE M28 DOMAIN-CONTAINING PROTEIN"/>
    <property type="match status" value="1"/>
</dbReference>
<gene>
    <name evidence="2" type="ORF">CW751_01200</name>
</gene>
<dbReference type="InterPro" id="IPR045175">
    <property type="entry name" value="M28_fam"/>
</dbReference>
<evidence type="ECO:0000259" key="1">
    <source>
        <dbReference type="Pfam" id="PF04389"/>
    </source>
</evidence>
<dbReference type="SUPFAM" id="SSF53187">
    <property type="entry name" value="Zn-dependent exopeptidases"/>
    <property type="match status" value="1"/>
</dbReference>
<dbReference type="InterPro" id="IPR007484">
    <property type="entry name" value="Peptidase_M28"/>
</dbReference>
<evidence type="ECO:0000313" key="3">
    <source>
        <dbReference type="Proteomes" id="UP000236654"/>
    </source>
</evidence>
<sequence length="427" mass="47926">MSSKSILAFSLLISSFLIYGQEEKARRITEVLCSDSLYGRGYVKNGVNKAAHFLKDEFQKAGLQPYFKNNSYFQTFSMDVNTFPGTVKVKVGKEMLQPGVDYLVDATSGAFEGKLDLIAIDTSVLTKKYPIDSIIAQVIDGEKSGFFIDITGMTPKAAYKAVYTFNTLAINIGPVVYATDQKFTWSVGRKQLKHPILHIKSSKIDENVQLEVQIEAEFVKNFESKNVVGYLPAKKRSNKAETIVFTAHYDHLGGMGTAPETYFPGANDNASGTAMLISMADYFIENPSEYNILFIAFAGEEAGLVGSRYFVENTHLDLSKIKFLLNLDIMGSGEDGITAVNGRIHKKAFKLLQKINTKKQYLSQVKPRGETQNSDHYHFHIADVPSFFIYTMGPNKNYHDVYDTYEELSFDAYDNIVKLLVEFIERI</sequence>
<organism evidence="2 3">
    <name type="scientific">Brumimicrobium salinarum</name>
    <dbReference type="NCBI Taxonomy" id="2058658"/>
    <lineage>
        <taxon>Bacteria</taxon>
        <taxon>Pseudomonadati</taxon>
        <taxon>Bacteroidota</taxon>
        <taxon>Flavobacteriia</taxon>
        <taxon>Flavobacteriales</taxon>
        <taxon>Crocinitomicaceae</taxon>
        <taxon>Brumimicrobium</taxon>
    </lineage>
</organism>
<protein>
    <recommendedName>
        <fullName evidence="1">Peptidase M28 domain-containing protein</fullName>
    </recommendedName>
</protein>
<dbReference type="AlphaFoldDB" id="A0A2I0R5Y2"/>
<evidence type="ECO:0000313" key="2">
    <source>
        <dbReference type="EMBL" id="PKR81983.1"/>
    </source>
</evidence>
<comment type="caution">
    <text evidence="2">The sequence shown here is derived from an EMBL/GenBank/DDBJ whole genome shotgun (WGS) entry which is preliminary data.</text>
</comment>
<dbReference type="RefSeq" id="WP_101333129.1">
    <property type="nucleotide sequence ID" value="NZ_PJNI01000001.1"/>
</dbReference>
<feature type="domain" description="Peptidase M28" evidence="1">
    <location>
        <begin position="226"/>
        <end position="423"/>
    </location>
</feature>
<dbReference type="Proteomes" id="UP000236654">
    <property type="component" value="Unassembled WGS sequence"/>
</dbReference>
<dbReference type="OrthoDB" id="9778250at2"/>
<dbReference type="Pfam" id="PF04389">
    <property type="entry name" value="Peptidase_M28"/>
    <property type="match status" value="1"/>
</dbReference>
<dbReference type="GO" id="GO:0008235">
    <property type="term" value="F:metalloexopeptidase activity"/>
    <property type="evidence" value="ECO:0007669"/>
    <property type="project" value="InterPro"/>
</dbReference>
<proteinExistence type="predicted"/>
<dbReference type="GO" id="GO:0006508">
    <property type="term" value="P:proteolysis"/>
    <property type="evidence" value="ECO:0007669"/>
    <property type="project" value="InterPro"/>
</dbReference>
<dbReference type="Gene3D" id="3.50.30.30">
    <property type="match status" value="1"/>
</dbReference>